<proteinExistence type="predicted"/>
<reference evidence="4 5" key="1">
    <citation type="submission" date="2019-07" db="EMBL/GenBank/DDBJ databases">
        <authorList>
            <person name="Hibberd C M."/>
            <person name="Gehrig L. J."/>
            <person name="Chang H.-W."/>
            <person name="Venkatesh S."/>
        </authorList>
    </citation>
    <scope>NUCLEOTIDE SEQUENCE [LARGE SCALE GENOMIC DNA]</scope>
    <source>
        <strain evidence="4">Ruminococcus_obeum_SSTS_Bg7063</strain>
    </source>
</reference>
<protein>
    <recommendedName>
        <fullName evidence="3">Histidine kinase N-terminal 7TM region domain-containing protein</fullName>
    </recommendedName>
</protein>
<dbReference type="RefSeq" id="WP_144369529.1">
    <property type="nucleotide sequence ID" value="NZ_CABHNB010000041.1"/>
</dbReference>
<evidence type="ECO:0000259" key="3">
    <source>
        <dbReference type="Pfam" id="PF16927"/>
    </source>
</evidence>
<organism evidence="4 5">
    <name type="scientific">Blautia obeum</name>
    <dbReference type="NCBI Taxonomy" id="40520"/>
    <lineage>
        <taxon>Bacteria</taxon>
        <taxon>Bacillati</taxon>
        <taxon>Bacillota</taxon>
        <taxon>Clostridia</taxon>
        <taxon>Lachnospirales</taxon>
        <taxon>Lachnospiraceae</taxon>
        <taxon>Blautia</taxon>
    </lineage>
</organism>
<evidence type="ECO:0000313" key="4">
    <source>
        <dbReference type="EMBL" id="VUX17814.1"/>
    </source>
</evidence>
<evidence type="ECO:0000256" key="1">
    <source>
        <dbReference type="SAM" id="Coils"/>
    </source>
</evidence>
<dbReference type="EMBL" id="CABHNB010000041">
    <property type="protein sequence ID" value="VUX17814.1"/>
    <property type="molecule type" value="Genomic_DNA"/>
</dbReference>
<feature type="transmembrane region" description="Helical" evidence="2">
    <location>
        <begin position="103"/>
        <end position="125"/>
    </location>
</feature>
<keyword evidence="2" id="KW-1133">Transmembrane helix</keyword>
<dbReference type="AlphaFoldDB" id="A0A564UE19"/>
<feature type="transmembrane region" description="Helical" evidence="2">
    <location>
        <begin position="168"/>
        <end position="189"/>
    </location>
</feature>
<evidence type="ECO:0000313" key="5">
    <source>
        <dbReference type="Proteomes" id="UP000409147"/>
    </source>
</evidence>
<name>A0A564UE19_9FIRM</name>
<feature type="transmembrane region" description="Helical" evidence="2">
    <location>
        <begin position="65"/>
        <end position="83"/>
    </location>
</feature>
<keyword evidence="5" id="KW-1185">Reference proteome</keyword>
<feature type="transmembrane region" description="Helical" evidence="2">
    <location>
        <begin position="33"/>
        <end position="53"/>
    </location>
</feature>
<keyword evidence="2" id="KW-0472">Membrane</keyword>
<sequence length="479" mass="56491">MPYHKKRFLSYTFLRTVKYHIFQDPLSTHICWYLYYFPMILIPTLGLNASFLLEEEHDKVKKRSIFLLFSAMLLIISVFTNDLHQQVFHFYLNPPYSDKNYSYGFLFFVIQGWIIFCLIAMDIILIHKSKISGKKRFWLPVIPGIILLAWNIANILRVPMISTIAGDLTAICCLCIAAIFQSCILCGLIPTNSRYFELFQSNGSLDAEITDNTFHRYYYSGNFPKLTEELRECVIANSSIQENGVLIKHIPVKGGHLFWTEDISVLLDQYQDIEEQQEELTERNQLLQMTYQKEAARKKLEEQNRLLNMIQDQTYKQYELLSSYMKKLEQTESREEYDMLLSKIVVVGTYLKRRKNLVLTRYSSQGDSLTMADLKQSLAESCENLKLCRIRAAYYVQDKEKQLQADDILNCYDFFEWLIEQLFDVINSVFFRVTQIDEKLQISVHVMSSTDIHNFLKERPELLIQQEEEQEWFIRCPLS</sequence>
<dbReference type="InterPro" id="IPR031621">
    <property type="entry name" value="HisKA_7TM"/>
</dbReference>
<feature type="transmembrane region" description="Helical" evidence="2">
    <location>
        <begin position="137"/>
        <end position="156"/>
    </location>
</feature>
<feature type="domain" description="Histidine kinase N-terminal 7TM region" evidence="3">
    <location>
        <begin position="23"/>
        <end position="184"/>
    </location>
</feature>
<keyword evidence="1" id="KW-0175">Coiled coil</keyword>
<feature type="coiled-coil region" evidence="1">
    <location>
        <begin position="263"/>
        <end position="313"/>
    </location>
</feature>
<gene>
    <name evidence="4" type="ORF">ROSSTS7063_02761</name>
</gene>
<dbReference type="Pfam" id="PF16927">
    <property type="entry name" value="HisKA_7TM"/>
    <property type="match status" value="1"/>
</dbReference>
<keyword evidence="2" id="KW-0812">Transmembrane</keyword>
<accession>A0A564UE19</accession>
<dbReference type="Proteomes" id="UP000409147">
    <property type="component" value="Unassembled WGS sequence"/>
</dbReference>
<evidence type="ECO:0000256" key="2">
    <source>
        <dbReference type="SAM" id="Phobius"/>
    </source>
</evidence>